<comment type="caution">
    <text evidence="4">The sequence shown here is derived from an EMBL/GenBank/DDBJ whole genome shotgun (WGS) entry which is preliminary data.</text>
</comment>
<dbReference type="EMBL" id="PVNG01000012">
    <property type="protein sequence ID" value="PRX62811.1"/>
    <property type="molecule type" value="Genomic_DNA"/>
</dbReference>
<dbReference type="PANTHER" id="PTHR33371:SF18">
    <property type="entry name" value="MCE-FAMILY PROTEIN MCE3C"/>
    <property type="match status" value="1"/>
</dbReference>
<name>A0A2T0MVG7_9ACTN</name>
<evidence type="ECO:0000256" key="1">
    <source>
        <dbReference type="SAM" id="Phobius"/>
    </source>
</evidence>
<organism evidence="4 5">
    <name type="scientific">Nonomuraea fuscirosea</name>
    <dbReference type="NCBI Taxonomy" id="1291556"/>
    <lineage>
        <taxon>Bacteria</taxon>
        <taxon>Bacillati</taxon>
        <taxon>Actinomycetota</taxon>
        <taxon>Actinomycetes</taxon>
        <taxon>Streptosporangiales</taxon>
        <taxon>Streptosporangiaceae</taxon>
        <taxon>Nonomuraea</taxon>
    </lineage>
</organism>
<feature type="transmembrane region" description="Helical" evidence="1">
    <location>
        <begin position="21"/>
        <end position="43"/>
    </location>
</feature>
<dbReference type="AlphaFoldDB" id="A0A2T0MVG7"/>
<dbReference type="Proteomes" id="UP000238312">
    <property type="component" value="Unassembled WGS sequence"/>
</dbReference>
<dbReference type="InterPro" id="IPR005693">
    <property type="entry name" value="Mce"/>
</dbReference>
<dbReference type="InterPro" id="IPR003399">
    <property type="entry name" value="Mce/MlaD"/>
</dbReference>
<feature type="domain" description="Mammalian cell entry C-terminal" evidence="3">
    <location>
        <begin position="138"/>
        <end position="300"/>
    </location>
</feature>
<dbReference type="GO" id="GO:0005576">
    <property type="term" value="C:extracellular region"/>
    <property type="evidence" value="ECO:0007669"/>
    <property type="project" value="TreeGrafter"/>
</dbReference>
<dbReference type="Pfam" id="PF11887">
    <property type="entry name" value="Mce4_CUP1"/>
    <property type="match status" value="1"/>
</dbReference>
<feature type="domain" description="Mce/MlaD" evidence="2">
    <location>
        <begin position="46"/>
        <end position="121"/>
    </location>
</feature>
<reference evidence="4 5" key="1">
    <citation type="submission" date="2018-03" db="EMBL/GenBank/DDBJ databases">
        <title>Genomic Encyclopedia of Type Strains, Phase III (KMG-III): the genomes of soil and plant-associated and newly described type strains.</title>
        <authorList>
            <person name="Whitman W."/>
        </authorList>
    </citation>
    <scope>NUCLEOTIDE SEQUENCE [LARGE SCALE GENOMIC DNA]</scope>
    <source>
        <strain evidence="4 5">CGMCC 4.7104</strain>
    </source>
</reference>
<protein>
    <submittedName>
        <fullName evidence="4">Phospholipid/cholesterol/gamma-HCH transport system substrate-binding protein</fullName>
    </submittedName>
</protein>
<accession>A0A2T0MVG7</accession>
<dbReference type="RefSeq" id="WP_106244807.1">
    <property type="nucleotide sequence ID" value="NZ_JBFAIB010000034.1"/>
</dbReference>
<dbReference type="InterPro" id="IPR024516">
    <property type="entry name" value="Mce_C"/>
</dbReference>
<dbReference type="InterPro" id="IPR052336">
    <property type="entry name" value="MlaD_Phospholipid_Transporter"/>
</dbReference>
<dbReference type="Pfam" id="PF02470">
    <property type="entry name" value="MlaD"/>
    <property type="match status" value="1"/>
</dbReference>
<dbReference type="PANTHER" id="PTHR33371">
    <property type="entry name" value="INTERMEMBRANE PHOSPHOLIPID TRANSPORT SYSTEM BINDING PROTEIN MLAD-RELATED"/>
    <property type="match status" value="1"/>
</dbReference>
<dbReference type="OrthoDB" id="5241191at2"/>
<evidence type="ECO:0000313" key="5">
    <source>
        <dbReference type="Proteomes" id="UP000238312"/>
    </source>
</evidence>
<proteinExistence type="predicted"/>
<sequence length="346" mass="37475">MALKSFSVGSFRDRNKHAVGLVSLAVLAAVLVTTFLVGNLGLLEGGYTVSGVFTDSGGLRTGNDVRVAGVRVGKVTEVRADYAQGHVVVTWKVDDGVRLGRATRADVTLSNLLGGRYVKLTGPVTPPYLDQLPEDRRRIPVQRTGVPTLINDAIKDATRLVERLDTDAVDDLLAELDKLDTVKKGRVTRLLDNIGDLSDTISKSEPQLQRLLDNGTRIMDVLKKKDAQLVRLIDAVEIMLDELRKRRAELRTLLGDGSDLVQSTTRLIDEHEKSLVQVLDDNAAITTRLSGSNERLNSLLAWAGPTFSGLSTMGGQGPWLEAIATGLGPINPEVLGAIAKDRKSDR</sequence>
<evidence type="ECO:0000259" key="3">
    <source>
        <dbReference type="Pfam" id="PF11887"/>
    </source>
</evidence>
<keyword evidence="5" id="KW-1185">Reference proteome</keyword>
<evidence type="ECO:0000259" key="2">
    <source>
        <dbReference type="Pfam" id="PF02470"/>
    </source>
</evidence>
<keyword evidence="1" id="KW-1133">Transmembrane helix</keyword>
<dbReference type="NCBIfam" id="TIGR00996">
    <property type="entry name" value="Mtu_fam_mce"/>
    <property type="match status" value="1"/>
</dbReference>
<evidence type="ECO:0000313" key="4">
    <source>
        <dbReference type="EMBL" id="PRX62811.1"/>
    </source>
</evidence>
<gene>
    <name evidence="4" type="ORF">B0I32_112308</name>
</gene>
<keyword evidence="1" id="KW-0472">Membrane</keyword>
<keyword evidence="1" id="KW-0812">Transmembrane</keyword>